<keyword evidence="6 9" id="KW-0411">Iron-sulfur</keyword>
<evidence type="ECO:0000256" key="3">
    <source>
        <dbReference type="ARBA" id="ARBA00022801"/>
    </source>
</evidence>
<evidence type="ECO:0000256" key="5">
    <source>
        <dbReference type="ARBA" id="ARBA00023004"/>
    </source>
</evidence>
<feature type="domain" description="DUF83" evidence="10">
    <location>
        <begin position="12"/>
        <end position="170"/>
    </location>
</feature>
<dbReference type="InterPro" id="IPR022765">
    <property type="entry name" value="Dna2/Cas4_DUF83"/>
</dbReference>
<comment type="cofactor">
    <cofactor evidence="9">
        <name>Mg(2+)</name>
        <dbReference type="ChEBI" id="CHEBI:18420"/>
    </cofactor>
    <cofactor evidence="9">
        <name>Mn(2+)</name>
        <dbReference type="ChEBI" id="CHEBI:29035"/>
    </cofactor>
    <text evidence="9">Mg(2+) or Mn(2+) required for ssDNA cleavage activity.</text>
</comment>
<keyword evidence="7 9" id="KW-0051">Antiviral defense</keyword>
<comment type="function">
    <text evidence="9">CRISPR (clustered regularly interspaced short palindromic repeat) is an adaptive immune system that provides protection against mobile genetic elements (viruses, transposable elements and conjugative plasmids). CRISPR clusters contain sequences complementary to antecedent mobile elements and target invading nucleic acids. CRISPR clusters are transcribed and processed into CRISPR RNA (crRNA).</text>
</comment>
<keyword evidence="12" id="KW-1185">Reference proteome</keyword>
<organism evidence="11 12">
    <name type="scientific">Garciella nitratireducens DSM 15102</name>
    <dbReference type="NCBI Taxonomy" id="1121911"/>
    <lineage>
        <taxon>Bacteria</taxon>
        <taxon>Bacillati</taxon>
        <taxon>Bacillota</taxon>
        <taxon>Clostridia</taxon>
        <taxon>Eubacteriales</taxon>
        <taxon>Eubacteriaceae</taxon>
        <taxon>Garciella</taxon>
    </lineage>
</organism>
<gene>
    <name evidence="11" type="ORF">SAMN02745973_01561</name>
</gene>
<dbReference type="GO" id="GO:0004527">
    <property type="term" value="F:exonuclease activity"/>
    <property type="evidence" value="ECO:0007669"/>
    <property type="project" value="UniProtKB-KW"/>
</dbReference>
<keyword evidence="8 9" id="KW-0464">Manganese</keyword>
<evidence type="ECO:0000256" key="2">
    <source>
        <dbReference type="ARBA" id="ARBA00022723"/>
    </source>
</evidence>
<dbReference type="InterPro" id="IPR011604">
    <property type="entry name" value="PDDEXK-like_dom_sf"/>
</dbReference>
<dbReference type="InterPro" id="IPR013343">
    <property type="entry name" value="CRISPR-assoc_prot_Cas4"/>
</dbReference>
<comment type="cofactor">
    <cofactor evidence="9">
        <name>iron-sulfur cluster</name>
        <dbReference type="ChEBI" id="CHEBI:30408"/>
    </cofactor>
</comment>
<evidence type="ECO:0000256" key="6">
    <source>
        <dbReference type="ARBA" id="ARBA00023014"/>
    </source>
</evidence>
<dbReference type="EMBL" id="FUWV01000009">
    <property type="protein sequence ID" value="SJZ74324.1"/>
    <property type="molecule type" value="Genomic_DNA"/>
</dbReference>
<keyword evidence="2 9" id="KW-0479">Metal-binding</keyword>
<evidence type="ECO:0000256" key="7">
    <source>
        <dbReference type="ARBA" id="ARBA00023118"/>
    </source>
</evidence>
<dbReference type="AlphaFoldDB" id="A0A1T4N563"/>
<comment type="similarity">
    <text evidence="9">Belongs to the CRISPR-associated exonuclease Cas4 family.</text>
</comment>
<dbReference type="Gene3D" id="3.90.320.10">
    <property type="match status" value="1"/>
</dbReference>
<evidence type="ECO:0000313" key="11">
    <source>
        <dbReference type="EMBL" id="SJZ74324.1"/>
    </source>
</evidence>
<dbReference type="PANTHER" id="PTHR37168">
    <property type="entry name" value="CRISPR-ASSOCIATED EXONUCLEASE CAS4"/>
    <property type="match status" value="1"/>
</dbReference>
<keyword evidence="5 9" id="KW-0408">Iron</keyword>
<keyword evidence="1 9" id="KW-0540">Nuclease</keyword>
<proteinExistence type="inferred from homology"/>
<dbReference type="GO" id="GO:0046872">
    <property type="term" value="F:metal ion binding"/>
    <property type="evidence" value="ECO:0007669"/>
    <property type="project" value="UniProtKB-KW"/>
</dbReference>
<sequence length="170" mass="20558">MYKVSDTMKKVTGVMVYYYFVCKRKLWYFSNNLNMEFNSELVGIGKLVDETSYDRERKHILIDESINIDFLKDWKVIHEVKKSRKMDEASKWQLKYYIWILKNKGVEVEKGILDYPLLRKREEVFLNEKDEEELKNIIEDIKRIISSKLPLDPLDKKVCKKCAYYELCYI</sequence>
<keyword evidence="3 9" id="KW-0378">Hydrolase</keyword>
<evidence type="ECO:0000256" key="8">
    <source>
        <dbReference type="ARBA" id="ARBA00023211"/>
    </source>
</evidence>
<protein>
    <recommendedName>
        <fullName evidence="9">CRISPR-associated exonuclease Cas4</fullName>
        <ecNumber evidence="9">3.1.12.1</ecNumber>
    </recommendedName>
</protein>
<dbReference type="NCBIfam" id="TIGR00372">
    <property type="entry name" value="cas4"/>
    <property type="match status" value="1"/>
</dbReference>
<evidence type="ECO:0000256" key="9">
    <source>
        <dbReference type="RuleBase" id="RU365022"/>
    </source>
</evidence>
<accession>A0A1T4N563</accession>
<dbReference type="GO" id="GO:0051607">
    <property type="term" value="P:defense response to virus"/>
    <property type="evidence" value="ECO:0007669"/>
    <property type="project" value="UniProtKB-KW"/>
</dbReference>
<evidence type="ECO:0000256" key="1">
    <source>
        <dbReference type="ARBA" id="ARBA00022722"/>
    </source>
</evidence>
<dbReference type="Proteomes" id="UP000196365">
    <property type="component" value="Unassembled WGS sequence"/>
</dbReference>
<reference evidence="11 12" key="1">
    <citation type="submission" date="2017-02" db="EMBL/GenBank/DDBJ databases">
        <authorList>
            <person name="Peterson S.W."/>
        </authorList>
    </citation>
    <scope>NUCLEOTIDE SEQUENCE [LARGE SCALE GENOMIC DNA]</scope>
    <source>
        <strain evidence="11 12">DSM 15102</strain>
    </source>
</reference>
<keyword evidence="4 9" id="KW-0269">Exonuclease</keyword>
<evidence type="ECO:0000313" key="12">
    <source>
        <dbReference type="Proteomes" id="UP000196365"/>
    </source>
</evidence>
<dbReference type="EC" id="3.1.12.1" evidence="9"/>
<evidence type="ECO:0000259" key="10">
    <source>
        <dbReference type="Pfam" id="PF01930"/>
    </source>
</evidence>
<name>A0A1T4N563_9FIRM</name>
<dbReference type="GO" id="GO:0051536">
    <property type="term" value="F:iron-sulfur cluster binding"/>
    <property type="evidence" value="ECO:0007669"/>
    <property type="project" value="UniProtKB-KW"/>
</dbReference>
<dbReference type="Pfam" id="PF01930">
    <property type="entry name" value="Cas_Cas4"/>
    <property type="match status" value="1"/>
</dbReference>
<evidence type="ECO:0000256" key="4">
    <source>
        <dbReference type="ARBA" id="ARBA00022839"/>
    </source>
</evidence>
<dbReference type="PANTHER" id="PTHR37168:SF1">
    <property type="entry name" value="CRISPR-ASSOCIATED EXONUCLEASE CAS4"/>
    <property type="match status" value="1"/>
</dbReference>